<dbReference type="AlphaFoldDB" id="A0A3M2SFU5"/>
<feature type="region of interest" description="Disordered" evidence="1">
    <location>
        <begin position="232"/>
        <end position="262"/>
    </location>
</feature>
<protein>
    <submittedName>
        <fullName evidence="2">Uncharacterized protein</fullName>
    </submittedName>
</protein>
<accession>A0A3M2SFU5</accession>
<dbReference type="EMBL" id="NKUJ01000047">
    <property type="protein sequence ID" value="RMJ16434.1"/>
    <property type="molecule type" value="Genomic_DNA"/>
</dbReference>
<dbReference type="OrthoDB" id="5429909at2759"/>
<feature type="compositionally biased region" description="Basic and acidic residues" evidence="1">
    <location>
        <begin position="232"/>
        <end position="242"/>
    </location>
</feature>
<evidence type="ECO:0000313" key="2">
    <source>
        <dbReference type="EMBL" id="RMJ16434.1"/>
    </source>
</evidence>
<keyword evidence="3" id="KW-1185">Reference proteome</keyword>
<organism evidence="2 3">
    <name type="scientific">Fusarium kuroshium</name>
    <dbReference type="NCBI Taxonomy" id="2010991"/>
    <lineage>
        <taxon>Eukaryota</taxon>
        <taxon>Fungi</taxon>
        <taxon>Dikarya</taxon>
        <taxon>Ascomycota</taxon>
        <taxon>Pezizomycotina</taxon>
        <taxon>Sordariomycetes</taxon>
        <taxon>Hypocreomycetidae</taxon>
        <taxon>Hypocreales</taxon>
        <taxon>Nectriaceae</taxon>
        <taxon>Fusarium</taxon>
        <taxon>Fusarium solani species complex</taxon>
    </lineage>
</organism>
<dbReference type="Proteomes" id="UP000277212">
    <property type="component" value="Unassembled WGS sequence"/>
</dbReference>
<name>A0A3M2SFU5_9HYPO</name>
<gene>
    <name evidence="2" type="ORF">CDV36_003882</name>
</gene>
<reference evidence="2 3" key="1">
    <citation type="submission" date="2017-06" db="EMBL/GenBank/DDBJ databases">
        <title>Comparative genomic analysis of Ambrosia Fusariam Clade fungi.</title>
        <authorList>
            <person name="Stajich J.E."/>
            <person name="Carrillo J."/>
            <person name="Kijimoto T."/>
            <person name="Eskalen A."/>
            <person name="O'Donnell K."/>
            <person name="Kasson M."/>
        </authorList>
    </citation>
    <scope>NUCLEOTIDE SEQUENCE [LARGE SCALE GENOMIC DNA]</scope>
    <source>
        <strain evidence="2">UCR3666</strain>
    </source>
</reference>
<evidence type="ECO:0000313" key="3">
    <source>
        <dbReference type="Proteomes" id="UP000277212"/>
    </source>
</evidence>
<sequence>MQGDPEFVILKHTAWLPAPQYKGKILGSIIRYPLKPSDDYEPPSPLKYNTEPYHDGTLENFLLTTTTNQSHDGSLTLQSLAGFSFKGNTEDAVHLSGKLVRYRRLTRHSKFWAELKADPTVAQTVPGWISLFNTWPPCLVVGIMTATAVELDLSGSKSRECNGKLELPLATIALTAEVAPKMGDLKLEAGSTSKVARAFTAAVPDERIFALELRIVTTAALRWRELKLKEGGPKVEPGRLQEDKDESSSDEDEPPAVEDLILEEFTEKEYRQMVG</sequence>
<proteinExistence type="predicted"/>
<comment type="caution">
    <text evidence="2">The sequence shown here is derived from an EMBL/GenBank/DDBJ whole genome shotgun (WGS) entry which is preliminary data.</text>
</comment>
<evidence type="ECO:0000256" key="1">
    <source>
        <dbReference type="SAM" id="MobiDB-lite"/>
    </source>
</evidence>
<feature type="compositionally biased region" description="Acidic residues" evidence="1">
    <location>
        <begin position="243"/>
        <end position="262"/>
    </location>
</feature>